<organism evidence="1 2">
    <name type="scientific">Lyngbya aestuarii BL J</name>
    <dbReference type="NCBI Taxonomy" id="1348334"/>
    <lineage>
        <taxon>Bacteria</taxon>
        <taxon>Bacillati</taxon>
        <taxon>Cyanobacteriota</taxon>
        <taxon>Cyanophyceae</taxon>
        <taxon>Oscillatoriophycideae</taxon>
        <taxon>Oscillatoriales</taxon>
        <taxon>Microcoleaceae</taxon>
        <taxon>Lyngbya</taxon>
    </lineage>
</organism>
<evidence type="ECO:0000313" key="1">
    <source>
        <dbReference type="EMBL" id="ERT09892.1"/>
    </source>
</evidence>
<sequence length="40" mass="4704">MINKQLHQSKLILINSLKFASIQLNIDFRRIILTPQRGKI</sequence>
<proteinExistence type="predicted"/>
<reference evidence="1 2" key="1">
    <citation type="journal article" date="2013" name="Front. Microbiol.">
        <title>Comparative genomic analyses of the cyanobacterium, Lyngbya aestuarii BL J, a powerful hydrogen producer.</title>
        <authorList>
            <person name="Kothari A."/>
            <person name="Vaughn M."/>
            <person name="Garcia-Pichel F."/>
        </authorList>
    </citation>
    <scope>NUCLEOTIDE SEQUENCE [LARGE SCALE GENOMIC DNA]</scope>
    <source>
        <strain evidence="1 2">BL J</strain>
    </source>
</reference>
<keyword evidence="2" id="KW-1185">Reference proteome</keyword>
<dbReference type="AlphaFoldDB" id="U7QRK5"/>
<dbReference type="Proteomes" id="UP000017127">
    <property type="component" value="Unassembled WGS sequence"/>
</dbReference>
<evidence type="ECO:0000313" key="2">
    <source>
        <dbReference type="Proteomes" id="UP000017127"/>
    </source>
</evidence>
<name>U7QRK5_9CYAN</name>
<accession>U7QRK5</accession>
<protein>
    <submittedName>
        <fullName evidence="1">Uncharacterized protein</fullName>
    </submittedName>
</protein>
<dbReference type="EMBL" id="AUZM01000001">
    <property type="protein sequence ID" value="ERT09892.1"/>
    <property type="molecule type" value="Genomic_DNA"/>
</dbReference>
<gene>
    <name evidence="1" type="ORF">M595_0179</name>
</gene>
<comment type="caution">
    <text evidence="1">The sequence shown here is derived from an EMBL/GenBank/DDBJ whole genome shotgun (WGS) entry which is preliminary data.</text>
</comment>